<keyword evidence="2" id="KW-1185">Reference proteome</keyword>
<gene>
    <name evidence="1" type="ORF">Air01nite_23660</name>
</gene>
<comment type="caution">
    <text evidence="1">The sequence shown here is derived from an EMBL/GenBank/DDBJ whole genome shotgun (WGS) entry which is preliminary data.</text>
</comment>
<accession>A0ABQ4C0G9</accession>
<dbReference type="Proteomes" id="UP000624325">
    <property type="component" value="Unassembled WGS sequence"/>
</dbReference>
<proteinExistence type="predicted"/>
<evidence type="ECO:0000313" key="2">
    <source>
        <dbReference type="Proteomes" id="UP000624325"/>
    </source>
</evidence>
<evidence type="ECO:0000313" key="1">
    <source>
        <dbReference type="EMBL" id="GIF56271.1"/>
    </source>
</evidence>
<sequence length="132" mass="13807">MRPCCAAARQPRGDPCIGGRARVAGHAGGFVGWRCAVLGCLPRTDFCFGGGRFAAPLRGSRRRDRCGQNRRVGRRAGAWQRPSGRALRRIKIPPDGGKSCARRRRLVGAGHDDGFVGGRQAAGLTVGAGGGG</sequence>
<dbReference type="EMBL" id="BONC01000013">
    <property type="protein sequence ID" value="GIF56271.1"/>
    <property type="molecule type" value="Genomic_DNA"/>
</dbReference>
<protein>
    <submittedName>
        <fullName evidence="1">Uncharacterized protein</fullName>
    </submittedName>
</protein>
<reference evidence="1 2" key="1">
    <citation type="submission" date="2021-01" db="EMBL/GenBank/DDBJ databases">
        <title>Whole genome shotgun sequence of Asanoa iriomotensis NBRC 100142.</title>
        <authorList>
            <person name="Komaki H."/>
            <person name="Tamura T."/>
        </authorList>
    </citation>
    <scope>NUCLEOTIDE SEQUENCE [LARGE SCALE GENOMIC DNA]</scope>
    <source>
        <strain evidence="1 2">NBRC 100142</strain>
    </source>
</reference>
<name>A0ABQ4C0G9_9ACTN</name>
<organism evidence="1 2">
    <name type="scientific">Asanoa iriomotensis</name>
    <dbReference type="NCBI Taxonomy" id="234613"/>
    <lineage>
        <taxon>Bacteria</taxon>
        <taxon>Bacillati</taxon>
        <taxon>Actinomycetota</taxon>
        <taxon>Actinomycetes</taxon>
        <taxon>Micromonosporales</taxon>
        <taxon>Micromonosporaceae</taxon>
        <taxon>Asanoa</taxon>
    </lineage>
</organism>